<evidence type="ECO:0000256" key="4">
    <source>
        <dbReference type="PROSITE-ProRule" id="PRU00335"/>
    </source>
</evidence>
<evidence type="ECO:0000259" key="6">
    <source>
        <dbReference type="PROSITE" id="PS50977"/>
    </source>
</evidence>
<evidence type="ECO:0000256" key="1">
    <source>
        <dbReference type="ARBA" id="ARBA00023015"/>
    </source>
</evidence>
<dbReference type="InterPro" id="IPR009057">
    <property type="entry name" value="Homeodomain-like_sf"/>
</dbReference>
<feature type="domain" description="HTH tetR-type" evidence="6">
    <location>
        <begin position="60"/>
        <end position="120"/>
    </location>
</feature>
<keyword evidence="2 4" id="KW-0238">DNA-binding</keyword>
<reference evidence="7" key="1">
    <citation type="submission" date="2021-08" db="EMBL/GenBank/DDBJ databases">
        <authorList>
            <person name="Zhang H."/>
            <person name="Xu M."/>
            <person name="Yu Z."/>
            <person name="Yang L."/>
            <person name="Cai Y."/>
        </authorList>
    </citation>
    <scope>NUCLEOTIDE SEQUENCE</scope>
    <source>
        <strain evidence="7">CHL1</strain>
    </source>
</reference>
<dbReference type="Gene3D" id="1.10.357.10">
    <property type="entry name" value="Tetracycline Repressor, domain 2"/>
    <property type="match status" value="1"/>
</dbReference>
<keyword evidence="8" id="KW-1185">Reference proteome</keyword>
<dbReference type="EMBL" id="CP081869">
    <property type="protein sequence ID" value="QZO01828.1"/>
    <property type="molecule type" value="Genomic_DNA"/>
</dbReference>
<sequence length="252" mass="27457">MARHGGIAQRKVEAPGRGRRRSVSRRAPVRKARGARKADSEAAGAAPREPARARRRLAPAERTGEILEEALRLFAERHYSNVTMRDIAAACGVNQALIYHYFESKEDLFRRALGFAIEQLHDGYAAVRAAAADPRAEIMSWLDMHLSIAQTVTRMTQLMSDHSASRDDRTGAGALIAEFYAFEQGLLEDCIARGVAAGQFRAVDVARAARTISLQLDGIFYASSSRGDGRIAGDVADLRELVATLLDPPKAG</sequence>
<dbReference type="Pfam" id="PF00440">
    <property type="entry name" value="TetR_N"/>
    <property type="match status" value="1"/>
</dbReference>
<dbReference type="PANTHER" id="PTHR30055">
    <property type="entry name" value="HTH-TYPE TRANSCRIPTIONAL REGULATOR RUTR"/>
    <property type="match status" value="1"/>
</dbReference>
<dbReference type="InterPro" id="IPR050109">
    <property type="entry name" value="HTH-type_TetR-like_transc_reg"/>
</dbReference>
<feature type="compositionally biased region" description="Basic residues" evidence="5">
    <location>
        <begin position="17"/>
        <end position="35"/>
    </location>
</feature>
<keyword evidence="3" id="KW-0804">Transcription</keyword>
<keyword evidence="1" id="KW-0805">Transcription regulation</keyword>
<evidence type="ECO:0000256" key="2">
    <source>
        <dbReference type="ARBA" id="ARBA00023125"/>
    </source>
</evidence>
<name>A0A9E6RE74_9HYPH</name>
<protein>
    <submittedName>
        <fullName evidence="7">TetR/AcrR family transcriptional regulator</fullName>
    </submittedName>
</protein>
<evidence type="ECO:0000313" key="8">
    <source>
        <dbReference type="Proteomes" id="UP000825701"/>
    </source>
</evidence>
<dbReference type="GO" id="GO:0003700">
    <property type="term" value="F:DNA-binding transcription factor activity"/>
    <property type="evidence" value="ECO:0007669"/>
    <property type="project" value="TreeGrafter"/>
</dbReference>
<organism evidence="7 8">
    <name type="scientific">Chenggangzhangella methanolivorans</name>
    <dbReference type="NCBI Taxonomy" id="1437009"/>
    <lineage>
        <taxon>Bacteria</taxon>
        <taxon>Pseudomonadati</taxon>
        <taxon>Pseudomonadota</taxon>
        <taxon>Alphaproteobacteria</taxon>
        <taxon>Hyphomicrobiales</taxon>
        <taxon>Methylopilaceae</taxon>
        <taxon>Chenggangzhangella</taxon>
    </lineage>
</organism>
<accession>A0A9E6RE74</accession>
<dbReference type="GO" id="GO:0000976">
    <property type="term" value="F:transcription cis-regulatory region binding"/>
    <property type="evidence" value="ECO:0007669"/>
    <property type="project" value="TreeGrafter"/>
</dbReference>
<dbReference type="InterPro" id="IPR001647">
    <property type="entry name" value="HTH_TetR"/>
</dbReference>
<dbReference type="Proteomes" id="UP000825701">
    <property type="component" value="Chromosome"/>
</dbReference>
<dbReference type="PROSITE" id="PS50977">
    <property type="entry name" value="HTH_TETR_2"/>
    <property type="match status" value="1"/>
</dbReference>
<dbReference type="PANTHER" id="PTHR30055:SF234">
    <property type="entry name" value="HTH-TYPE TRANSCRIPTIONAL REGULATOR BETI"/>
    <property type="match status" value="1"/>
</dbReference>
<dbReference type="KEGG" id="cmet:K6K41_10980"/>
<feature type="region of interest" description="Disordered" evidence="5">
    <location>
        <begin position="1"/>
        <end position="57"/>
    </location>
</feature>
<evidence type="ECO:0000313" key="7">
    <source>
        <dbReference type="EMBL" id="QZO01828.1"/>
    </source>
</evidence>
<dbReference type="AlphaFoldDB" id="A0A9E6RE74"/>
<dbReference type="SUPFAM" id="SSF48498">
    <property type="entry name" value="Tetracyclin repressor-like, C-terminal domain"/>
    <property type="match status" value="1"/>
</dbReference>
<dbReference type="InterPro" id="IPR036271">
    <property type="entry name" value="Tet_transcr_reg_TetR-rel_C_sf"/>
</dbReference>
<feature type="DNA-binding region" description="H-T-H motif" evidence="4">
    <location>
        <begin position="83"/>
        <end position="102"/>
    </location>
</feature>
<proteinExistence type="predicted"/>
<evidence type="ECO:0000256" key="3">
    <source>
        <dbReference type="ARBA" id="ARBA00023163"/>
    </source>
</evidence>
<dbReference type="PRINTS" id="PR00455">
    <property type="entry name" value="HTHTETR"/>
</dbReference>
<dbReference type="SUPFAM" id="SSF46689">
    <property type="entry name" value="Homeodomain-like"/>
    <property type="match status" value="1"/>
</dbReference>
<gene>
    <name evidence="7" type="ORF">K6K41_10980</name>
</gene>
<evidence type="ECO:0000256" key="5">
    <source>
        <dbReference type="SAM" id="MobiDB-lite"/>
    </source>
</evidence>